<reference evidence="2" key="2">
    <citation type="submission" date="2023-06" db="EMBL/GenBank/DDBJ databases">
        <authorList>
            <person name="Ma L."/>
            <person name="Liu K.-W."/>
            <person name="Li Z."/>
            <person name="Hsiao Y.-Y."/>
            <person name="Qi Y."/>
            <person name="Fu T."/>
            <person name="Tang G."/>
            <person name="Zhang D."/>
            <person name="Sun W.-H."/>
            <person name="Liu D.-K."/>
            <person name="Li Y."/>
            <person name="Chen G.-Z."/>
            <person name="Liu X.-D."/>
            <person name="Liao X.-Y."/>
            <person name="Jiang Y.-T."/>
            <person name="Yu X."/>
            <person name="Hao Y."/>
            <person name="Huang J."/>
            <person name="Zhao X.-W."/>
            <person name="Ke S."/>
            <person name="Chen Y.-Y."/>
            <person name="Wu W.-L."/>
            <person name="Hsu J.-L."/>
            <person name="Lin Y.-F."/>
            <person name="Huang M.-D."/>
            <person name="Li C.-Y."/>
            <person name="Huang L."/>
            <person name="Wang Z.-W."/>
            <person name="Zhao X."/>
            <person name="Zhong W.-Y."/>
            <person name="Peng D.-H."/>
            <person name="Ahmad S."/>
            <person name="Lan S."/>
            <person name="Zhang J.-S."/>
            <person name="Tsai W.-C."/>
            <person name="Van De Peer Y."/>
            <person name="Liu Z.-J."/>
        </authorList>
    </citation>
    <scope>NUCLEOTIDE SEQUENCE</scope>
    <source>
        <strain evidence="2">SCP</strain>
        <tissue evidence="2">Leaves</tissue>
    </source>
</reference>
<keyword evidence="1" id="KW-0732">Signal</keyword>
<organism evidence="2 3">
    <name type="scientific">Acorus gramineus</name>
    <name type="common">Dwarf sweet flag</name>
    <dbReference type="NCBI Taxonomy" id="55184"/>
    <lineage>
        <taxon>Eukaryota</taxon>
        <taxon>Viridiplantae</taxon>
        <taxon>Streptophyta</taxon>
        <taxon>Embryophyta</taxon>
        <taxon>Tracheophyta</taxon>
        <taxon>Spermatophyta</taxon>
        <taxon>Magnoliopsida</taxon>
        <taxon>Liliopsida</taxon>
        <taxon>Acoraceae</taxon>
        <taxon>Acorus</taxon>
    </lineage>
</organism>
<gene>
    <name evidence="2" type="ORF">QJS04_geneDACA001686</name>
</gene>
<dbReference type="Proteomes" id="UP001179952">
    <property type="component" value="Unassembled WGS sequence"/>
</dbReference>
<feature type="signal peptide" evidence="1">
    <location>
        <begin position="1"/>
        <end position="24"/>
    </location>
</feature>
<proteinExistence type="predicted"/>
<evidence type="ECO:0000313" key="3">
    <source>
        <dbReference type="Proteomes" id="UP001179952"/>
    </source>
</evidence>
<protein>
    <submittedName>
        <fullName evidence="2">Uncharacterized protein</fullName>
    </submittedName>
</protein>
<keyword evidence="3" id="KW-1185">Reference proteome</keyword>
<reference evidence="2" key="1">
    <citation type="journal article" date="2023" name="Nat. Commun.">
        <title>Diploid and tetraploid genomes of Acorus and the evolution of monocots.</title>
        <authorList>
            <person name="Ma L."/>
            <person name="Liu K.W."/>
            <person name="Li Z."/>
            <person name="Hsiao Y.Y."/>
            <person name="Qi Y."/>
            <person name="Fu T."/>
            <person name="Tang G.D."/>
            <person name="Zhang D."/>
            <person name="Sun W.H."/>
            <person name="Liu D.K."/>
            <person name="Li Y."/>
            <person name="Chen G.Z."/>
            <person name="Liu X.D."/>
            <person name="Liao X.Y."/>
            <person name="Jiang Y.T."/>
            <person name="Yu X."/>
            <person name="Hao Y."/>
            <person name="Huang J."/>
            <person name="Zhao X.W."/>
            <person name="Ke S."/>
            <person name="Chen Y.Y."/>
            <person name="Wu W.L."/>
            <person name="Hsu J.L."/>
            <person name="Lin Y.F."/>
            <person name="Huang M.D."/>
            <person name="Li C.Y."/>
            <person name="Huang L."/>
            <person name="Wang Z.W."/>
            <person name="Zhao X."/>
            <person name="Zhong W.Y."/>
            <person name="Peng D.H."/>
            <person name="Ahmad S."/>
            <person name="Lan S."/>
            <person name="Zhang J.S."/>
            <person name="Tsai W.C."/>
            <person name="Van de Peer Y."/>
            <person name="Liu Z.J."/>
        </authorList>
    </citation>
    <scope>NUCLEOTIDE SEQUENCE</scope>
    <source>
        <strain evidence="2">SCP</strain>
    </source>
</reference>
<dbReference type="AlphaFoldDB" id="A0AAV9BJI5"/>
<evidence type="ECO:0000256" key="1">
    <source>
        <dbReference type="SAM" id="SignalP"/>
    </source>
</evidence>
<name>A0AAV9BJI5_ACOGR</name>
<feature type="chain" id="PRO_5043664585" evidence="1">
    <location>
        <begin position="25"/>
        <end position="85"/>
    </location>
</feature>
<accession>A0AAV9BJI5</accession>
<evidence type="ECO:0000313" key="2">
    <source>
        <dbReference type="EMBL" id="KAK1276511.1"/>
    </source>
</evidence>
<dbReference type="EMBL" id="JAUJYN010000003">
    <property type="protein sequence ID" value="KAK1276511.1"/>
    <property type="molecule type" value="Genomic_DNA"/>
</dbReference>
<comment type="caution">
    <text evidence="2">The sequence shown here is derived from an EMBL/GenBank/DDBJ whole genome shotgun (WGS) entry which is preliminary data.</text>
</comment>
<sequence length="85" mass="9069">MAKLTQSSLLIVVALVVLVGLLQSHCVQSRVLRSPVDGDSGCDGLDQVWIGSTTYVSSSENRMSQMLESLVYQLYSGPSKGGKGH</sequence>